<name>A0A1G9SHJ5_9FIRM</name>
<dbReference type="OrthoDB" id="9807293at2"/>
<comment type="subcellular location">
    <subcellularLocation>
        <location evidence="1">Membrane</location>
        <topology evidence="1">Multi-pass membrane protein</topology>
    </subcellularLocation>
</comment>
<keyword evidence="4 7" id="KW-0812">Transmembrane</keyword>
<accession>A0A1G9SHJ5</accession>
<dbReference type="Proteomes" id="UP000199309">
    <property type="component" value="Unassembled WGS sequence"/>
</dbReference>
<evidence type="ECO:0000256" key="5">
    <source>
        <dbReference type="ARBA" id="ARBA00022989"/>
    </source>
</evidence>
<evidence type="ECO:0000256" key="2">
    <source>
        <dbReference type="ARBA" id="ARBA00006175"/>
    </source>
</evidence>
<dbReference type="InterPro" id="IPR022357">
    <property type="entry name" value="MIP_CS"/>
</dbReference>
<dbReference type="InterPro" id="IPR050363">
    <property type="entry name" value="MIP/Aquaporin"/>
</dbReference>
<dbReference type="PANTHER" id="PTHR43829">
    <property type="entry name" value="AQUAPORIN OR AQUAGLYCEROPORIN RELATED"/>
    <property type="match status" value="1"/>
</dbReference>
<dbReference type="Pfam" id="PF00230">
    <property type="entry name" value="MIP"/>
    <property type="match status" value="1"/>
</dbReference>
<feature type="transmembrane region" description="Helical" evidence="8">
    <location>
        <begin position="139"/>
        <end position="161"/>
    </location>
</feature>
<evidence type="ECO:0000256" key="7">
    <source>
        <dbReference type="RuleBase" id="RU000477"/>
    </source>
</evidence>
<dbReference type="InterPro" id="IPR023271">
    <property type="entry name" value="Aquaporin-like"/>
</dbReference>
<dbReference type="PANTHER" id="PTHR43829:SF9">
    <property type="entry name" value="AQUAPORIN-9"/>
    <property type="match status" value="1"/>
</dbReference>
<evidence type="ECO:0000313" key="10">
    <source>
        <dbReference type="Proteomes" id="UP000199309"/>
    </source>
</evidence>
<evidence type="ECO:0000256" key="6">
    <source>
        <dbReference type="ARBA" id="ARBA00023136"/>
    </source>
</evidence>
<feature type="transmembrane region" description="Helical" evidence="8">
    <location>
        <begin position="34"/>
        <end position="56"/>
    </location>
</feature>
<feature type="transmembrane region" description="Helical" evidence="8">
    <location>
        <begin position="6"/>
        <end position="27"/>
    </location>
</feature>
<keyword evidence="10" id="KW-1185">Reference proteome</keyword>
<keyword evidence="3 7" id="KW-0813">Transport</keyword>
<dbReference type="GO" id="GO:0015254">
    <property type="term" value="F:glycerol channel activity"/>
    <property type="evidence" value="ECO:0007669"/>
    <property type="project" value="TreeGrafter"/>
</dbReference>
<organism evidence="9 10">
    <name type="scientific">Megasphaera paucivorans</name>
    <dbReference type="NCBI Taxonomy" id="349095"/>
    <lineage>
        <taxon>Bacteria</taxon>
        <taxon>Bacillati</taxon>
        <taxon>Bacillota</taxon>
        <taxon>Negativicutes</taxon>
        <taxon>Veillonellales</taxon>
        <taxon>Veillonellaceae</taxon>
        <taxon>Megasphaera</taxon>
    </lineage>
</organism>
<reference evidence="9 10" key="1">
    <citation type="submission" date="2016-10" db="EMBL/GenBank/DDBJ databases">
        <authorList>
            <person name="de Groot N.N."/>
        </authorList>
    </citation>
    <scope>NUCLEOTIDE SEQUENCE [LARGE SCALE GENOMIC DNA]</scope>
    <source>
        <strain evidence="9 10">DSM 16981</strain>
    </source>
</reference>
<evidence type="ECO:0000256" key="4">
    <source>
        <dbReference type="ARBA" id="ARBA00022692"/>
    </source>
</evidence>
<dbReference type="PRINTS" id="PR00783">
    <property type="entry name" value="MINTRINSICP"/>
</dbReference>
<dbReference type="PROSITE" id="PS00221">
    <property type="entry name" value="MIP"/>
    <property type="match status" value="1"/>
</dbReference>
<dbReference type="EMBL" id="FNHQ01000005">
    <property type="protein sequence ID" value="SDM34767.1"/>
    <property type="molecule type" value="Genomic_DNA"/>
</dbReference>
<dbReference type="Gene3D" id="1.20.1080.10">
    <property type="entry name" value="Glycerol uptake facilitator protein"/>
    <property type="match status" value="1"/>
</dbReference>
<sequence length="249" mass="26226">MFPYICEFVGMFMLILLGNGVVANVTLNKSNFKGGGLCMITCAWGLAVMIPVYIFGPFSGGHFNPAVTIGLAVGGLFPWSMVPGYLIAQFSGAFVGAALVSILFRDQFNATEGDPNAKLGIFCTQPAVRNIPLNSLSEFVGTFVLLFSIMGISNAAGLHPAQGMGLAVGMGNLYIFGIIVAVGQSLGGLTGYAINPARDWGPRLAYTVMPIHGKGCAHWADYALVPMIAPILGGSFGVLLYELIFSMAR</sequence>
<feature type="transmembrane region" description="Helical" evidence="8">
    <location>
        <begin position="222"/>
        <end position="244"/>
    </location>
</feature>
<evidence type="ECO:0000256" key="8">
    <source>
        <dbReference type="SAM" id="Phobius"/>
    </source>
</evidence>
<protein>
    <submittedName>
        <fullName evidence="9">Glycerol uptake facilitator protein</fullName>
    </submittedName>
</protein>
<feature type="transmembrane region" description="Helical" evidence="8">
    <location>
        <begin position="86"/>
        <end position="104"/>
    </location>
</feature>
<feature type="transmembrane region" description="Helical" evidence="8">
    <location>
        <begin position="173"/>
        <end position="194"/>
    </location>
</feature>
<evidence type="ECO:0000313" key="9">
    <source>
        <dbReference type="EMBL" id="SDM34767.1"/>
    </source>
</evidence>
<dbReference type="GO" id="GO:0005886">
    <property type="term" value="C:plasma membrane"/>
    <property type="evidence" value="ECO:0007669"/>
    <property type="project" value="TreeGrafter"/>
</dbReference>
<proteinExistence type="inferred from homology"/>
<dbReference type="SUPFAM" id="SSF81338">
    <property type="entry name" value="Aquaporin-like"/>
    <property type="match status" value="1"/>
</dbReference>
<evidence type="ECO:0000256" key="1">
    <source>
        <dbReference type="ARBA" id="ARBA00004141"/>
    </source>
</evidence>
<evidence type="ECO:0000256" key="3">
    <source>
        <dbReference type="ARBA" id="ARBA00022448"/>
    </source>
</evidence>
<dbReference type="AlphaFoldDB" id="A0A1G9SHJ5"/>
<dbReference type="InterPro" id="IPR000425">
    <property type="entry name" value="MIP"/>
</dbReference>
<comment type="similarity">
    <text evidence="2 7">Belongs to the MIP/aquaporin (TC 1.A.8) family.</text>
</comment>
<gene>
    <name evidence="9" type="ORF">SAMN05660299_00722</name>
</gene>
<dbReference type="STRING" id="349095.SAMN05660299_00722"/>
<keyword evidence="5 8" id="KW-1133">Transmembrane helix</keyword>
<dbReference type="RefSeq" id="WP_091648223.1">
    <property type="nucleotide sequence ID" value="NZ_FNHQ01000005.1"/>
</dbReference>
<keyword evidence="6 8" id="KW-0472">Membrane</keyword>